<reference evidence="2 3" key="1">
    <citation type="journal article" date="2016" name="Nat. Commun.">
        <title>Thousands of microbial genomes shed light on interconnected biogeochemical processes in an aquifer system.</title>
        <authorList>
            <person name="Anantharaman K."/>
            <person name="Brown C.T."/>
            <person name="Hug L.A."/>
            <person name="Sharon I."/>
            <person name="Castelle C.J."/>
            <person name="Probst A.J."/>
            <person name="Thomas B.C."/>
            <person name="Singh A."/>
            <person name="Wilkins M.J."/>
            <person name="Karaoz U."/>
            <person name="Brodie E.L."/>
            <person name="Williams K.H."/>
            <person name="Hubbard S.S."/>
            <person name="Banfield J.F."/>
        </authorList>
    </citation>
    <scope>NUCLEOTIDE SEQUENCE [LARGE SCALE GENOMIC DNA]</scope>
</reference>
<evidence type="ECO:0000313" key="3">
    <source>
        <dbReference type="Proteomes" id="UP000176429"/>
    </source>
</evidence>
<gene>
    <name evidence="2" type="ORF">A3H68_01895</name>
</gene>
<proteinExistence type="predicted"/>
<feature type="coiled-coil region" evidence="1">
    <location>
        <begin position="58"/>
        <end position="150"/>
    </location>
</feature>
<organism evidence="2 3">
    <name type="scientific">Candidatus Taylorbacteria bacterium RIFCSPLOWO2_02_FULL_46_40</name>
    <dbReference type="NCBI Taxonomy" id="1802329"/>
    <lineage>
        <taxon>Bacteria</taxon>
        <taxon>Candidatus Tayloriibacteriota</taxon>
    </lineage>
</organism>
<dbReference type="Proteomes" id="UP000176429">
    <property type="component" value="Unassembled WGS sequence"/>
</dbReference>
<dbReference type="EMBL" id="MHSH01000001">
    <property type="protein sequence ID" value="OHA42657.1"/>
    <property type="molecule type" value="Genomic_DNA"/>
</dbReference>
<protein>
    <submittedName>
        <fullName evidence="2">Uncharacterized protein</fullName>
    </submittedName>
</protein>
<keyword evidence="1" id="KW-0175">Coiled coil</keyword>
<evidence type="ECO:0000256" key="1">
    <source>
        <dbReference type="SAM" id="Coils"/>
    </source>
</evidence>
<feature type="coiled-coil region" evidence="1">
    <location>
        <begin position="192"/>
        <end position="226"/>
    </location>
</feature>
<sequence length="251" mass="28775">MAIRKKTAVDAVLDSTLAMETPVEQPEKEKKTVSAKLSKAAALDVLKGQLSQRVAVVFDLLATEVSEIEEQKKKMREEIETAQREWKQKEEQDNLTSLLTQKKKQAEFEERLQKERKTFEEETARKESELAARAEELKKQETELADLREKVSAFPNQMEKQIAEAVKQANAETKREFDFEKKMLQQKFDSDIRLLNQQLIATQNQIKTLEKENLSLKTEKNKAVDQMKDLAVAVVRGKEENAPTQSTPSNP</sequence>
<evidence type="ECO:0000313" key="2">
    <source>
        <dbReference type="EMBL" id="OHA42657.1"/>
    </source>
</evidence>
<name>A0A1G2P2T6_9BACT</name>
<dbReference type="AlphaFoldDB" id="A0A1G2P2T6"/>
<accession>A0A1G2P2T6</accession>
<comment type="caution">
    <text evidence="2">The sequence shown here is derived from an EMBL/GenBank/DDBJ whole genome shotgun (WGS) entry which is preliminary data.</text>
</comment>